<dbReference type="Gene3D" id="2.60.130.10">
    <property type="entry name" value="Aromatic compound dioxygenase"/>
    <property type="match status" value="1"/>
</dbReference>
<dbReference type="GO" id="GO:0005506">
    <property type="term" value="F:iron ion binding"/>
    <property type="evidence" value="ECO:0007669"/>
    <property type="project" value="InterPro"/>
</dbReference>
<dbReference type="AlphaFoldDB" id="A0A423NNZ9"/>
<dbReference type="RefSeq" id="WP_123418884.1">
    <property type="nucleotide sequence ID" value="NZ_CP099610.1"/>
</dbReference>
<dbReference type="InterPro" id="IPR015889">
    <property type="entry name" value="Intradiol_dOase_core"/>
</dbReference>
<comment type="caution">
    <text evidence="1">The sequence shown here is derived from an EMBL/GenBank/DDBJ whole genome shotgun (WGS) entry which is preliminary data.</text>
</comment>
<dbReference type="EMBL" id="MOCA01000005">
    <property type="protein sequence ID" value="RON99989.1"/>
    <property type="molecule type" value="Genomic_DNA"/>
</dbReference>
<accession>A0A423NNZ9</accession>
<reference evidence="1 2" key="1">
    <citation type="submission" date="2016-10" db="EMBL/GenBank/DDBJ databases">
        <title>Comparative genome analysis of multiple Pseudomonas spp. focuses on biocontrol and plant growth promoting traits.</title>
        <authorList>
            <person name="Tao X.-Y."/>
            <person name="Taylor C.G."/>
        </authorList>
    </citation>
    <scope>NUCLEOTIDE SEQUENCE [LARGE SCALE GENOMIC DNA]</scope>
    <source>
        <strain evidence="1 2">36B3</strain>
    </source>
</reference>
<name>A0A423NNZ9_9PSED</name>
<dbReference type="GO" id="GO:0016702">
    <property type="term" value="F:oxidoreductase activity, acting on single donors with incorporation of molecular oxygen, incorporation of two atoms of oxygen"/>
    <property type="evidence" value="ECO:0007669"/>
    <property type="project" value="InterPro"/>
</dbReference>
<organism evidence="1 2">
    <name type="scientific">Pseudomonas moraviensis</name>
    <dbReference type="NCBI Taxonomy" id="321662"/>
    <lineage>
        <taxon>Bacteria</taxon>
        <taxon>Pseudomonadati</taxon>
        <taxon>Pseudomonadota</taxon>
        <taxon>Gammaproteobacteria</taxon>
        <taxon>Pseudomonadales</taxon>
        <taxon>Pseudomonadaceae</taxon>
        <taxon>Pseudomonas</taxon>
    </lineage>
</organism>
<gene>
    <name evidence="1" type="ORF">BK674_13150</name>
</gene>
<evidence type="ECO:0000313" key="1">
    <source>
        <dbReference type="EMBL" id="RON99989.1"/>
    </source>
</evidence>
<evidence type="ECO:0000313" key="2">
    <source>
        <dbReference type="Proteomes" id="UP000284207"/>
    </source>
</evidence>
<proteinExistence type="predicted"/>
<sequence>MDDLQSLTLTPQSLYQPKLATHGRPDGRAAEPQVRNISKGVEGLPLILRLLLVDAMTGEPVTGALVRIQQRVDSHTSLCGSQLTDSHGIVRFTSIYPDRPALGTSCLTLNVYIPSDDKSAQAHHEAWAGTLHLPGCCDCEAPAEEALRLVLQPIAGTDLDDGAFACQTLGIDTFAVSSQLGLEGYEKNSGVPF</sequence>
<dbReference type="SUPFAM" id="SSF49482">
    <property type="entry name" value="Aromatic compound dioxygenase"/>
    <property type="match status" value="1"/>
</dbReference>
<protein>
    <submittedName>
        <fullName evidence="1">Uncharacterized protein</fullName>
    </submittedName>
</protein>
<dbReference type="Proteomes" id="UP000284207">
    <property type="component" value="Unassembled WGS sequence"/>
</dbReference>